<dbReference type="SUPFAM" id="SSF47769">
    <property type="entry name" value="SAM/Pointed domain"/>
    <property type="match status" value="1"/>
</dbReference>
<feature type="region of interest" description="Disordered" evidence="11">
    <location>
        <begin position="2044"/>
        <end position="2079"/>
    </location>
</feature>
<evidence type="ECO:0000313" key="15">
    <source>
        <dbReference type="EMBL" id="KAI7792251.1"/>
    </source>
</evidence>
<feature type="region of interest" description="Disordered" evidence="11">
    <location>
        <begin position="901"/>
        <end position="1055"/>
    </location>
</feature>
<feature type="compositionally biased region" description="Pro residues" evidence="11">
    <location>
        <begin position="948"/>
        <end position="962"/>
    </location>
</feature>
<dbReference type="FunFam" id="2.30.30.40:FF:000025">
    <property type="entry name" value="SH3 and multiple ankyrin repeat domains protein 2"/>
    <property type="match status" value="1"/>
</dbReference>
<proteinExistence type="predicted"/>
<feature type="compositionally biased region" description="Basic and acidic residues" evidence="11">
    <location>
        <begin position="1434"/>
        <end position="1452"/>
    </location>
</feature>
<dbReference type="InterPro" id="IPR001478">
    <property type="entry name" value="PDZ"/>
</dbReference>
<keyword evidence="5" id="KW-0677">Repeat</keyword>
<feature type="compositionally biased region" description="Low complexity" evidence="11">
    <location>
        <begin position="1090"/>
        <end position="1100"/>
    </location>
</feature>
<feature type="domain" description="SH3" evidence="12">
    <location>
        <begin position="584"/>
        <end position="643"/>
    </location>
</feature>
<dbReference type="InterPro" id="IPR001452">
    <property type="entry name" value="SH3_domain"/>
</dbReference>
<dbReference type="FunFam" id="2.30.42.10:FF:000018">
    <property type="entry name" value="SH3 and multiple ankyrin repeat domains protein 2"/>
    <property type="match status" value="1"/>
</dbReference>
<evidence type="ECO:0000313" key="16">
    <source>
        <dbReference type="Proteomes" id="UP001059041"/>
    </source>
</evidence>
<feature type="compositionally biased region" description="Acidic residues" evidence="11">
    <location>
        <begin position="1103"/>
        <end position="1115"/>
    </location>
</feature>
<evidence type="ECO:0000256" key="10">
    <source>
        <dbReference type="PROSITE-ProRule" id="PRU00192"/>
    </source>
</evidence>
<dbReference type="Pfam" id="PF00595">
    <property type="entry name" value="PDZ"/>
    <property type="match status" value="1"/>
</dbReference>
<dbReference type="InterPro" id="IPR036028">
    <property type="entry name" value="SH3-like_dom_sf"/>
</dbReference>
<dbReference type="PROSITE" id="PS50002">
    <property type="entry name" value="SH3"/>
    <property type="match status" value="1"/>
</dbReference>
<dbReference type="SUPFAM" id="SSF50156">
    <property type="entry name" value="PDZ domain-like"/>
    <property type="match status" value="1"/>
</dbReference>
<evidence type="ECO:0000256" key="3">
    <source>
        <dbReference type="ARBA" id="ARBA00022490"/>
    </source>
</evidence>
<dbReference type="Pfam" id="PF12796">
    <property type="entry name" value="Ank_2"/>
    <property type="match status" value="2"/>
</dbReference>
<dbReference type="InterPro" id="IPR051569">
    <property type="entry name" value="SHANK"/>
</dbReference>
<keyword evidence="2 10" id="KW-0728">SH3 domain</keyword>
<name>A0A9W7T8N5_TRIRA</name>
<dbReference type="CDD" id="cd06746">
    <property type="entry name" value="PDZ_SHANK1_3-like"/>
    <property type="match status" value="1"/>
</dbReference>
<feature type="region of interest" description="Disordered" evidence="11">
    <location>
        <begin position="1703"/>
        <end position="1742"/>
    </location>
</feature>
<evidence type="ECO:0000256" key="4">
    <source>
        <dbReference type="ARBA" id="ARBA00022553"/>
    </source>
</evidence>
<dbReference type="InterPro" id="IPR036770">
    <property type="entry name" value="Ankyrin_rpt-contain_sf"/>
</dbReference>
<dbReference type="Gene3D" id="3.10.20.90">
    <property type="entry name" value="Phosphatidylinositol 3-kinase Catalytic Subunit, Chain A, domain 1"/>
    <property type="match status" value="1"/>
</dbReference>
<feature type="repeat" description="ANK" evidence="9">
    <location>
        <begin position="304"/>
        <end position="336"/>
    </location>
</feature>
<dbReference type="InterPro" id="IPR032425">
    <property type="entry name" value="FERM_f0"/>
</dbReference>
<evidence type="ECO:0000256" key="5">
    <source>
        <dbReference type="ARBA" id="ARBA00022737"/>
    </source>
</evidence>
<feature type="region of interest" description="Disordered" evidence="11">
    <location>
        <begin position="1380"/>
        <end position="1470"/>
    </location>
</feature>
<feature type="region of interest" description="Disordered" evidence="11">
    <location>
        <begin position="1760"/>
        <end position="1782"/>
    </location>
</feature>
<dbReference type="Gene3D" id="1.25.40.20">
    <property type="entry name" value="Ankyrin repeat-containing domain"/>
    <property type="match status" value="1"/>
</dbReference>
<evidence type="ECO:0000259" key="14">
    <source>
        <dbReference type="PROSITE" id="PS50106"/>
    </source>
</evidence>
<feature type="compositionally biased region" description="Acidic residues" evidence="11">
    <location>
        <begin position="15"/>
        <end position="24"/>
    </location>
</feature>
<dbReference type="PROSITE" id="PS50105">
    <property type="entry name" value="SAM_DOMAIN"/>
    <property type="match status" value="1"/>
</dbReference>
<evidence type="ECO:0000256" key="1">
    <source>
        <dbReference type="ARBA" id="ARBA00004496"/>
    </source>
</evidence>
<feature type="compositionally biased region" description="Pro residues" evidence="11">
    <location>
        <begin position="1547"/>
        <end position="1569"/>
    </location>
</feature>
<dbReference type="SMART" id="SM00228">
    <property type="entry name" value="PDZ"/>
    <property type="match status" value="1"/>
</dbReference>
<dbReference type="InterPro" id="IPR013761">
    <property type="entry name" value="SAM/pointed_sf"/>
</dbReference>
<dbReference type="Pfam" id="PF07653">
    <property type="entry name" value="SH3_2"/>
    <property type="match status" value="1"/>
</dbReference>
<dbReference type="PANTHER" id="PTHR24135">
    <property type="entry name" value="SH3 AND MULTIPLE ANKYRIN REPEAT DOMAINS PROTEIN"/>
    <property type="match status" value="1"/>
</dbReference>
<dbReference type="SUPFAM" id="SSF50044">
    <property type="entry name" value="SH3-domain"/>
    <property type="match status" value="1"/>
</dbReference>
<feature type="domain" description="PDZ" evidence="14">
    <location>
        <begin position="685"/>
        <end position="779"/>
    </location>
</feature>
<keyword evidence="3" id="KW-0963">Cytoplasm</keyword>
<dbReference type="GO" id="GO:0030160">
    <property type="term" value="F:synaptic receptor adaptor activity"/>
    <property type="evidence" value="ECO:0007669"/>
    <property type="project" value="TreeGrafter"/>
</dbReference>
<evidence type="ECO:0000256" key="7">
    <source>
        <dbReference type="ARBA" id="ARBA00023043"/>
    </source>
</evidence>
<keyword evidence="7 9" id="KW-0040">ANK repeat</keyword>
<feature type="compositionally biased region" description="Polar residues" evidence="11">
    <location>
        <begin position="1025"/>
        <end position="1044"/>
    </location>
</feature>
<feature type="compositionally biased region" description="Low complexity" evidence="11">
    <location>
        <begin position="1310"/>
        <end position="1322"/>
    </location>
</feature>
<dbReference type="GO" id="GO:0043197">
    <property type="term" value="C:dendritic spine"/>
    <property type="evidence" value="ECO:0007669"/>
    <property type="project" value="TreeGrafter"/>
</dbReference>
<feature type="compositionally biased region" description="Polar residues" evidence="11">
    <location>
        <begin position="1576"/>
        <end position="1616"/>
    </location>
</feature>
<feature type="region of interest" description="Disordered" evidence="11">
    <location>
        <begin position="1"/>
        <end position="55"/>
    </location>
</feature>
<dbReference type="PROSITE" id="PS50088">
    <property type="entry name" value="ANK_REPEAT"/>
    <property type="match status" value="2"/>
</dbReference>
<protein>
    <submittedName>
        <fullName evidence="15">SH3 and multiple ankyrin repeat domains protein 1-like</fullName>
    </submittedName>
</protein>
<evidence type="ECO:0000259" key="12">
    <source>
        <dbReference type="PROSITE" id="PS50002"/>
    </source>
</evidence>
<dbReference type="Pfam" id="PF16511">
    <property type="entry name" value="FERM_f0"/>
    <property type="match status" value="1"/>
</dbReference>
<feature type="region of interest" description="Disordered" evidence="11">
    <location>
        <begin position="855"/>
        <end position="878"/>
    </location>
</feature>
<evidence type="ECO:0000256" key="2">
    <source>
        <dbReference type="ARBA" id="ARBA00022443"/>
    </source>
</evidence>
<dbReference type="PROSITE" id="PS50297">
    <property type="entry name" value="ANK_REP_REGION"/>
    <property type="match status" value="2"/>
</dbReference>
<dbReference type="CDD" id="cd09506">
    <property type="entry name" value="SAM_Shank1_2_3"/>
    <property type="match status" value="1"/>
</dbReference>
<evidence type="ECO:0000256" key="9">
    <source>
        <dbReference type="PROSITE-ProRule" id="PRU00023"/>
    </source>
</evidence>
<feature type="compositionally biased region" description="Low complexity" evidence="11">
    <location>
        <begin position="1617"/>
        <end position="1643"/>
    </location>
</feature>
<feature type="repeat" description="ANK" evidence="9">
    <location>
        <begin position="404"/>
        <end position="436"/>
    </location>
</feature>
<evidence type="ECO:0000256" key="6">
    <source>
        <dbReference type="ARBA" id="ARBA00023018"/>
    </source>
</evidence>
<dbReference type="GO" id="GO:0035255">
    <property type="term" value="F:ionotropic glutamate receptor binding"/>
    <property type="evidence" value="ECO:0007669"/>
    <property type="project" value="TreeGrafter"/>
</dbReference>
<dbReference type="GO" id="GO:0045211">
    <property type="term" value="C:postsynaptic membrane"/>
    <property type="evidence" value="ECO:0007669"/>
    <property type="project" value="TreeGrafter"/>
</dbReference>
<dbReference type="InterPro" id="IPR002110">
    <property type="entry name" value="Ankyrin_rpt"/>
</dbReference>
<sequence>MLGNTKRFFGSMEDKDGEDEEDEEERLRRGKQNGLIDLGAKEHQNRGGRKTDGSKPAAVVIGWQRGERQPRAVNSAQRGIPHLPSQPTLFYQTTNQPMYHPVLTNQQSRRRMMERSMTAVTPVEDSHLAVIVFRIGIPDIKQTKCLRFDPDSTVWSAKQQIICSLSETLWDVYNYGLFQPAGEGRDAKFLEEERLLGEFSQSLEKGVPYLEFRYKTRVYKQTNLDEKQLARLHTKANLKKFVDYVQTGAVEKLGKALEKGLDPNYHDTESGESPLTLAVQGTLSIEGIHVLVLNGAHMDFRSRDGLTPLHKAVRAHNQSALLVLLSMGASPDYRDRCGLTPLYHSVLTGGDTSCCETLLYYRARLGVRDENGWDESHQACQHGFAQHLEHLLFYGADTTSQDASGNTALHICAVYNKESCMRVLLYRGAKKEIKNKHGQTPFQVAVMSGNFELGEIIKNHNDMDVVPFLETPKYSPHFMDGVPNQAITAGLQHPHPLMRAKSENIVTTTSADPVLQPTLASNVPPSQTQRRASFALRSSSSPRGARTRSPSRGREGGEVEEKPQKQRGRQGVVGGQRKRLYSAVPGRVFVATRSHSAHGEREINLSKGDKVKVLSVGEGGFWEGTAKGRTGWFPADCVEEVLPQNQEQPTESRSEKAKRKLFRHYTVGTYEGLEVPSDYIIKEKTVLLQKKDNEGFGFVLRGAKAQTPVEEFSPTPAFPALQYLESVDEGGVAWRSGLRMGDFLIEVNGMNVVKVGHRQVVNMIRQGGNSLMVKVVMVARNPEMEEMPKKKVPQQSRRLTPPAIALRSKSMTSELEEMVVSDHTESSQAPEKKRSVYQMALNKLDEILAAAQQTISTSDTQGHRGHGGKKERNKGFNTNEQTFEQSGVGMMSSGSGYGYNQAQFSSGHSTQRAVMMRQKSMGVTEEERVQLHPPTMKLSRSLSVPGPEDIPPPPDTSAPEPPLSAGGHTDRRSALAHFYAVPPLPPSHHLPHSQTQHRVPPNRRGDTDPNKMSGARMGGLRRGYSNATPPSDMSSKPSTAQRNQVPAVAKVASRQGGKGLLVKQRKVEETTGKVEKCSISIPTIIVKAPSTSSSGHSSRASSEDPEPPPEPYEEQMEGKPQNAVLTPTPPPPPSLPLKLESLGRSTAQRERERYRDSRRRSASFYYSSEEDVLDEQESTQTSVEPRSSAPRLRPSKSIDEGLISGDALSMPPAFGLPQYASATPHQATTFIHPLTGKVLDPTSPLGLALAARERALKDDRRTRRDDRHFGRQLSSTGAFPSAVSPPNQKPVPPYYIYQSHASLNTSATTGGPMSQRRPPSPRMLRLSGGGMDSGEWNEQGVMDREEKGASKVRFTENQAGQYQINIQDNRTNQYHTYLRDREREGHKRIPPKPPPRRPSFLDKENEPGTADKIPNTQEVERRDDRGGQNMADGGMEREGEKEAKRGRNREAGEAGDVMVLPPPAPSMDVDDEFVFAEPLPPPIQFANGIEMDRRGYNQQQKELSGSYSLPEQTLSKLPQDTMSLPDNPHVDSQQTPAHPSAVVHPFLFPPSPLIPPPQLCPKIQPPNAPQAPGYSQHPSHPNTNQPQPLHSPQAGDSATSSLTSYDSEVANLTQSALSPSLPSPQIFPSSSSPSVPTSSSEPTSLHRPLPLFYPPQGHGNVSHSYPAATVTTTMNSVITGDRRPVAVKSRDWTEPVVDSGIEELDSHSSSDHHVENLAERREKEGARQQEHGAGQRRESMESGIDGFKEDTRVSLDLSHTEKVTQKKNMYKTKPPNPPLAKPQMHNVSKFHAENGRSGPMLQRQASTAPNMYRSREVEEHEQARGSEGAGKIPAFMDRHLNSPLSSVKASIINELSSKLQQLGGWQNQAPQQNHRLSGDPTACAPLLPPSAQSLQRPFSPNSLTTNCPAAGLNTNPVPSSPLPLTSLTPAITPIPLPLAPIPPAPPLKDWTPSNSPISFPHGVLSPPSLPHAPLSPLSLAHAPLSPPSLPHPPISPISLSHPPLSPSAISHSPLSPSYSPYPLSPKHRSKYRAKEFQFFGPELRRTESHSYSQRRRAPSPLISCSDHPQPGPPRPSSLPLFPSAPLYSSAYEMQPPLTPPLGVAHHFSEHFFPQIAALFPLPSPVAPQNVLVSSSLSPTHFLSGGSSPSCMSYPPLTPPPPNLPFVSKPLPYWSKYDVADWLTYLNLSEHRERFLDNEIDGSHLPSLTKEDFLDLGVSRVGHRMNIERALKRLTDR</sequence>
<dbReference type="Proteomes" id="UP001059041">
    <property type="component" value="Linkage Group LG23"/>
</dbReference>
<feature type="region of interest" description="Disordered" evidence="11">
    <location>
        <begin position="1303"/>
        <end position="1322"/>
    </location>
</feature>
<feature type="region of interest" description="Disordered" evidence="11">
    <location>
        <begin position="1258"/>
        <end position="1290"/>
    </location>
</feature>
<dbReference type="SMART" id="SM00454">
    <property type="entry name" value="SAM"/>
    <property type="match status" value="1"/>
</dbReference>
<feature type="region of interest" description="Disordered" evidence="11">
    <location>
        <begin position="515"/>
        <end position="577"/>
    </location>
</feature>
<feature type="compositionally biased region" description="Polar residues" evidence="11">
    <location>
        <begin position="518"/>
        <end position="529"/>
    </location>
</feature>
<dbReference type="SMART" id="SM00326">
    <property type="entry name" value="SH3"/>
    <property type="match status" value="1"/>
</dbReference>
<dbReference type="PROSITE" id="PS50106">
    <property type="entry name" value="PDZ"/>
    <property type="match status" value="1"/>
</dbReference>
<dbReference type="FunFam" id="3.10.20.90:FF:000029">
    <property type="entry name" value="SH3 and multiple ankyrin repeat domains protein 1"/>
    <property type="match status" value="1"/>
</dbReference>
<keyword evidence="16" id="KW-1185">Reference proteome</keyword>
<keyword evidence="4" id="KW-0597">Phosphoprotein</keyword>
<reference evidence="15" key="1">
    <citation type="submission" date="2021-02" db="EMBL/GenBank/DDBJ databases">
        <title>Comparative genomics reveals that relaxation of natural selection precedes convergent phenotypic evolution of cavefish.</title>
        <authorList>
            <person name="Peng Z."/>
        </authorList>
    </citation>
    <scope>NUCLEOTIDE SEQUENCE</scope>
    <source>
        <tissue evidence="15">Muscle</tissue>
    </source>
</reference>
<feature type="compositionally biased region" description="Acidic residues" evidence="11">
    <location>
        <begin position="1168"/>
        <end position="1177"/>
    </location>
</feature>
<dbReference type="FunFam" id="1.10.150.50:FF:000006">
    <property type="entry name" value="SH3 and multiple ankyrin repeat domains protein 2"/>
    <property type="match status" value="1"/>
</dbReference>
<feature type="compositionally biased region" description="Basic and acidic residues" evidence="11">
    <location>
        <begin position="39"/>
        <end position="53"/>
    </location>
</feature>
<dbReference type="InterPro" id="IPR036034">
    <property type="entry name" value="PDZ_sf"/>
</dbReference>
<keyword evidence="6" id="KW-0770">Synapse</keyword>
<feature type="domain" description="SAM" evidence="13">
    <location>
        <begin position="2173"/>
        <end position="2236"/>
    </location>
</feature>
<dbReference type="PANTHER" id="PTHR24135:SF3">
    <property type="entry name" value="SH3 AND MULTIPLE ANKYRIN REPEAT DOMAINS PROTEIN 1"/>
    <property type="match status" value="1"/>
</dbReference>
<evidence type="ECO:0000256" key="11">
    <source>
        <dbReference type="SAM" id="MobiDB-lite"/>
    </source>
</evidence>
<feature type="compositionally biased region" description="Low complexity" evidence="11">
    <location>
        <begin position="530"/>
        <end position="543"/>
    </location>
</feature>
<dbReference type="Gene3D" id="1.10.150.50">
    <property type="entry name" value="Transcription Factor, Ets-1"/>
    <property type="match status" value="1"/>
</dbReference>
<dbReference type="EMBL" id="JAFHDT010000023">
    <property type="protein sequence ID" value="KAI7792251.1"/>
    <property type="molecule type" value="Genomic_DNA"/>
</dbReference>
<dbReference type="Gene3D" id="2.30.42.10">
    <property type="match status" value="1"/>
</dbReference>
<dbReference type="SUPFAM" id="SSF48403">
    <property type="entry name" value="Ankyrin repeat"/>
    <property type="match status" value="1"/>
</dbReference>
<feature type="compositionally biased region" description="Basic and acidic residues" evidence="11">
    <location>
        <begin position="1258"/>
        <end position="1269"/>
    </location>
</feature>
<dbReference type="SMART" id="SM00248">
    <property type="entry name" value="ANK"/>
    <property type="match status" value="6"/>
</dbReference>
<evidence type="ECO:0000256" key="8">
    <source>
        <dbReference type="ARBA" id="ARBA00034105"/>
    </source>
</evidence>
<dbReference type="Pfam" id="PF00536">
    <property type="entry name" value="SAM_1"/>
    <property type="match status" value="1"/>
</dbReference>
<feature type="compositionally biased region" description="Polar residues" evidence="11">
    <location>
        <begin position="901"/>
        <end position="912"/>
    </location>
</feature>
<gene>
    <name evidence="15" type="ORF">IRJ41_000312</name>
</gene>
<feature type="compositionally biased region" description="Polar residues" evidence="11">
    <location>
        <begin position="1496"/>
        <end position="1537"/>
    </location>
</feature>
<accession>A0A9W7T8N5</accession>
<feature type="region of interest" description="Disordered" evidence="11">
    <location>
        <begin position="1088"/>
        <end position="1204"/>
    </location>
</feature>
<feature type="region of interest" description="Disordered" evidence="11">
    <location>
        <begin position="1485"/>
        <end position="1657"/>
    </location>
</feature>
<evidence type="ECO:0000259" key="13">
    <source>
        <dbReference type="PROSITE" id="PS50105"/>
    </source>
</evidence>
<comment type="subcellular location">
    <subcellularLocation>
        <location evidence="1">Cytoplasm</location>
    </subcellularLocation>
    <subcellularLocation>
        <location evidence="8">Postsynaptic density</location>
    </subcellularLocation>
</comment>
<organism evidence="15 16">
    <name type="scientific">Triplophysa rosa</name>
    <name type="common">Cave loach</name>
    <dbReference type="NCBI Taxonomy" id="992332"/>
    <lineage>
        <taxon>Eukaryota</taxon>
        <taxon>Metazoa</taxon>
        <taxon>Chordata</taxon>
        <taxon>Craniata</taxon>
        <taxon>Vertebrata</taxon>
        <taxon>Euteleostomi</taxon>
        <taxon>Actinopterygii</taxon>
        <taxon>Neopterygii</taxon>
        <taxon>Teleostei</taxon>
        <taxon>Ostariophysi</taxon>
        <taxon>Cypriniformes</taxon>
        <taxon>Nemacheilidae</taxon>
        <taxon>Triplophysa</taxon>
    </lineage>
</organism>
<feature type="compositionally biased region" description="Basic and acidic residues" evidence="11">
    <location>
        <begin position="1704"/>
        <end position="1742"/>
    </location>
</feature>
<dbReference type="GO" id="GO:0014069">
    <property type="term" value="C:postsynaptic density"/>
    <property type="evidence" value="ECO:0007669"/>
    <property type="project" value="UniProtKB-SubCell"/>
</dbReference>
<comment type="caution">
    <text evidence="15">The sequence shown here is derived from an EMBL/GenBank/DDBJ whole genome shotgun (WGS) entry which is preliminary data.</text>
</comment>
<dbReference type="InterPro" id="IPR001660">
    <property type="entry name" value="SAM"/>
</dbReference>
<dbReference type="Gene3D" id="2.30.30.40">
    <property type="entry name" value="SH3 Domains"/>
    <property type="match status" value="1"/>
</dbReference>
<dbReference type="GO" id="GO:0005737">
    <property type="term" value="C:cytoplasm"/>
    <property type="evidence" value="ECO:0007669"/>
    <property type="project" value="UniProtKB-SubCell"/>
</dbReference>
<feature type="compositionally biased region" description="Basic and acidic residues" evidence="11">
    <location>
        <begin position="552"/>
        <end position="564"/>
    </location>
</feature>